<name>A0ABT5Z757_9ACTN</name>
<gene>
    <name evidence="2" type="ORF">P2L57_29270</name>
</gene>
<dbReference type="Proteomes" id="UP001220022">
    <property type="component" value="Unassembled WGS sequence"/>
</dbReference>
<evidence type="ECO:0000313" key="3">
    <source>
        <dbReference type="Proteomes" id="UP001220022"/>
    </source>
</evidence>
<accession>A0ABT5Z757</accession>
<dbReference type="EMBL" id="JARHTQ010000025">
    <property type="protein sequence ID" value="MDF2259662.1"/>
    <property type="molecule type" value="Genomic_DNA"/>
</dbReference>
<comment type="caution">
    <text evidence="2">The sequence shown here is derived from an EMBL/GenBank/DDBJ whole genome shotgun (WGS) entry which is preliminary data.</text>
</comment>
<evidence type="ECO:0000313" key="2">
    <source>
        <dbReference type="EMBL" id="MDF2259662.1"/>
    </source>
</evidence>
<keyword evidence="3" id="KW-1185">Reference proteome</keyword>
<feature type="coiled-coil region" evidence="1">
    <location>
        <begin position="100"/>
        <end position="127"/>
    </location>
</feature>
<proteinExistence type="predicted"/>
<dbReference type="RefSeq" id="WP_275819492.1">
    <property type="nucleotide sequence ID" value="NZ_BAAANM010000028.1"/>
</dbReference>
<reference evidence="2 3" key="1">
    <citation type="submission" date="2023-03" db="EMBL/GenBank/DDBJ databases">
        <title>Draft genome sequence of type strain Streptomyces ferralitis JCM 14344.</title>
        <authorList>
            <person name="Klaysubun C."/>
            <person name="Duangmal K."/>
        </authorList>
    </citation>
    <scope>NUCLEOTIDE SEQUENCE [LARGE SCALE GENOMIC DNA]</scope>
    <source>
        <strain evidence="2 3">JCM 14344</strain>
    </source>
</reference>
<organism evidence="2 3">
    <name type="scientific">Streptantibioticus ferralitis</name>
    <dbReference type="NCBI Taxonomy" id="236510"/>
    <lineage>
        <taxon>Bacteria</taxon>
        <taxon>Bacillati</taxon>
        <taxon>Actinomycetota</taxon>
        <taxon>Actinomycetes</taxon>
        <taxon>Kitasatosporales</taxon>
        <taxon>Streptomycetaceae</taxon>
        <taxon>Streptantibioticus</taxon>
    </lineage>
</organism>
<evidence type="ECO:0000256" key="1">
    <source>
        <dbReference type="SAM" id="Coils"/>
    </source>
</evidence>
<sequence>MIWSSEDLARDAVRRQGRGMSAARVAEAVAEAAVRERETAEPLRSPVGAERPWCAPDPEELAELWAAKHVEWCRVHVLMEVSGWETYDPERDGRGCAWAAEREARRAQALAEHAAQQERRREAADELRTELWLSAGPSRRLRSAADWAGLTAQDVLAQLAERVVVGEDGMVSVAPFLPSR</sequence>
<keyword evidence="1" id="KW-0175">Coiled coil</keyword>
<protein>
    <submittedName>
        <fullName evidence="2">Uncharacterized protein</fullName>
    </submittedName>
</protein>